<dbReference type="EMBL" id="MRCE01000003">
    <property type="protein sequence ID" value="OKH40071.1"/>
    <property type="molecule type" value="Genomic_DNA"/>
</dbReference>
<accession>A0A1U7IRJ6</accession>
<dbReference type="OrthoDB" id="5296483at2"/>
<dbReference type="InterPro" id="IPR050924">
    <property type="entry name" value="Peroxiredoxin_BCP/PrxQ"/>
</dbReference>
<dbReference type="PANTHER" id="PTHR42801">
    <property type="entry name" value="THIOREDOXIN-DEPENDENT PEROXIDE REDUCTASE"/>
    <property type="match status" value="1"/>
</dbReference>
<evidence type="ECO:0000256" key="4">
    <source>
        <dbReference type="ARBA" id="ARBA00023157"/>
    </source>
</evidence>
<dbReference type="GO" id="GO:0034599">
    <property type="term" value="P:cellular response to oxidative stress"/>
    <property type="evidence" value="ECO:0007669"/>
    <property type="project" value="TreeGrafter"/>
</dbReference>
<dbReference type="SUPFAM" id="SSF52833">
    <property type="entry name" value="Thioredoxin-like"/>
    <property type="match status" value="1"/>
</dbReference>
<dbReference type="InterPro" id="IPR013766">
    <property type="entry name" value="Thioredoxin_domain"/>
</dbReference>
<proteinExistence type="predicted"/>
<reference evidence="7 8" key="1">
    <citation type="submission" date="2016-11" db="EMBL/GenBank/DDBJ databases">
        <title>Draft Genome Sequences of Nine Cyanobacterial Strains from Diverse Habitats.</title>
        <authorList>
            <person name="Zhu T."/>
            <person name="Hou S."/>
            <person name="Lu X."/>
            <person name="Hess W.R."/>
        </authorList>
    </citation>
    <scope>NUCLEOTIDE SEQUENCE [LARGE SCALE GENOMIC DNA]</scope>
    <source>
        <strain evidence="7 8">IAM M-71</strain>
    </source>
</reference>
<dbReference type="Proteomes" id="UP000185860">
    <property type="component" value="Unassembled WGS sequence"/>
</dbReference>
<keyword evidence="1" id="KW-0575">Peroxidase</keyword>
<dbReference type="PROSITE" id="PS51352">
    <property type="entry name" value="THIOREDOXIN_2"/>
    <property type="match status" value="1"/>
</dbReference>
<dbReference type="Pfam" id="PF08534">
    <property type="entry name" value="Redoxin"/>
    <property type="match status" value="1"/>
</dbReference>
<name>A0A1U7IRJ6_9CYAN</name>
<feature type="domain" description="Thioredoxin" evidence="6">
    <location>
        <begin position="30"/>
        <end position="194"/>
    </location>
</feature>
<dbReference type="GO" id="GO:0005737">
    <property type="term" value="C:cytoplasm"/>
    <property type="evidence" value="ECO:0007669"/>
    <property type="project" value="TreeGrafter"/>
</dbReference>
<evidence type="ECO:0000256" key="3">
    <source>
        <dbReference type="ARBA" id="ARBA00023002"/>
    </source>
</evidence>
<protein>
    <submittedName>
        <fullName evidence="7">Peroxiredoxin</fullName>
    </submittedName>
</protein>
<dbReference type="InterPro" id="IPR036249">
    <property type="entry name" value="Thioredoxin-like_sf"/>
</dbReference>
<dbReference type="CDD" id="cd03017">
    <property type="entry name" value="PRX_BCP"/>
    <property type="match status" value="1"/>
</dbReference>
<dbReference type="InterPro" id="IPR013740">
    <property type="entry name" value="Redoxin"/>
</dbReference>
<evidence type="ECO:0000313" key="7">
    <source>
        <dbReference type="EMBL" id="OKH40071.1"/>
    </source>
</evidence>
<keyword evidence="5" id="KW-0676">Redox-active center</keyword>
<comment type="caution">
    <text evidence="7">The sequence shown here is derived from an EMBL/GenBank/DDBJ whole genome shotgun (WGS) entry which is preliminary data.</text>
</comment>
<keyword evidence="3" id="KW-0560">Oxidoreductase</keyword>
<dbReference type="GO" id="GO:0008379">
    <property type="term" value="F:thioredoxin peroxidase activity"/>
    <property type="evidence" value="ECO:0007669"/>
    <property type="project" value="TreeGrafter"/>
</dbReference>
<evidence type="ECO:0000313" key="8">
    <source>
        <dbReference type="Proteomes" id="UP000185860"/>
    </source>
</evidence>
<gene>
    <name evidence="7" type="ORF">NIES2119_03745</name>
</gene>
<keyword evidence="4" id="KW-1015">Disulfide bond</keyword>
<evidence type="ECO:0000256" key="2">
    <source>
        <dbReference type="ARBA" id="ARBA00022862"/>
    </source>
</evidence>
<dbReference type="GO" id="GO:0045454">
    <property type="term" value="P:cell redox homeostasis"/>
    <property type="evidence" value="ECO:0007669"/>
    <property type="project" value="TreeGrafter"/>
</dbReference>
<dbReference type="PANTHER" id="PTHR42801:SF21">
    <property type="entry name" value="BCPB PROTEIN"/>
    <property type="match status" value="1"/>
</dbReference>
<dbReference type="Gene3D" id="3.40.30.10">
    <property type="entry name" value="Glutaredoxin"/>
    <property type="match status" value="1"/>
</dbReference>
<evidence type="ECO:0000256" key="1">
    <source>
        <dbReference type="ARBA" id="ARBA00022559"/>
    </source>
</evidence>
<sequence>MDNLGKLPKDFLREFPNGLPAPLNDGACDHLLGLALPSVNLFSTSGRTVNPSEIPGWLVIYCYPMTGRPGRTIPRGWVEIPGAAGCTPQSCSFRDRYLDLQALDCKVFGMSTQTTQDQQEASERLHLPFELLSDASFKFAQGLRLPMFEVEGMHLIKRLTLIAKDGKIVKYFYPVFPPDKNIDDVLSWLREYGR</sequence>
<dbReference type="AlphaFoldDB" id="A0A1U7IRJ6"/>
<keyword evidence="2" id="KW-0049">Antioxidant</keyword>
<evidence type="ECO:0000256" key="5">
    <source>
        <dbReference type="ARBA" id="ARBA00023284"/>
    </source>
</evidence>
<dbReference type="STRING" id="454136.NIES2119_03745"/>
<organism evidence="7 8">
    <name type="scientific">[Phormidium ambiguum] IAM M-71</name>
    <dbReference type="NCBI Taxonomy" id="454136"/>
    <lineage>
        <taxon>Bacteria</taxon>
        <taxon>Bacillati</taxon>
        <taxon>Cyanobacteriota</taxon>
        <taxon>Cyanophyceae</taxon>
        <taxon>Oscillatoriophycideae</taxon>
        <taxon>Aerosakkonematales</taxon>
        <taxon>Aerosakkonemataceae</taxon>
        <taxon>Floridanema</taxon>
    </lineage>
</organism>
<evidence type="ECO:0000259" key="6">
    <source>
        <dbReference type="PROSITE" id="PS51352"/>
    </source>
</evidence>